<dbReference type="RefSeq" id="WP_183087112.1">
    <property type="nucleotide sequence ID" value="NZ_JACJUD010000001.1"/>
</dbReference>
<dbReference type="SUPFAM" id="SSF53756">
    <property type="entry name" value="UDP-Glycosyltransferase/glycogen phosphorylase"/>
    <property type="match status" value="1"/>
</dbReference>
<sequence length="418" mass="45490">MRILLLVETLTIGGLPNYVLELARALAERGETVGLAHGGGEVPEFLDCRGVELLALTANGFQQPYELLGAVQILRDWQPDLLHLHLCSVLPLLQALPSLGVPLLRSFHDYTSMCLRRGRRRFPGDRCTRPLGWSCALQGCLIGAPRPGGRLPGLQDLPAKLAERAVYQEFSASVVGSQHMRRVLLLNGFAEPDVNVVPYFSRFDQQALGRTSLGAPKAPGLPGHERPLRLLFTGQAVKGKGLEVLVKALAQLRGAWHFTAISSGPRLSVAKALAERHGIAERIEFIEWLPQEQLADYYRRADLFVLPSVWDDPGPLVGIEAMSFETPVLAFPVGGIPDYVLDGRTGYLTASVSVAGMAAGLQRALDQAESLAALGQAARALVAERHTRGGHIDTLQQLYRRVTPQHTQPGLMAKELLS</sequence>
<dbReference type="EMBL" id="JACJUD010000001">
    <property type="protein sequence ID" value="MBB2493530.1"/>
    <property type="molecule type" value="Genomic_DNA"/>
</dbReference>
<name>A0A7W4Q8N4_9GAMM</name>
<evidence type="ECO:0000313" key="6">
    <source>
        <dbReference type="Proteomes" id="UP000542720"/>
    </source>
</evidence>
<dbReference type="GO" id="GO:1901135">
    <property type="term" value="P:carbohydrate derivative metabolic process"/>
    <property type="evidence" value="ECO:0007669"/>
    <property type="project" value="UniProtKB-ARBA"/>
</dbReference>
<evidence type="ECO:0000313" key="5">
    <source>
        <dbReference type="EMBL" id="MBB2493530.1"/>
    </source>
</evidence>
<keyword evidence="6" id="KW-1185">Reference proteome</keyword>
<feature type="domain" description="Glycosyltransferase subfamily 4-like N-terminal" evidence="4">
    <location>
        <begin position="13"/>
        <end position="199"/>
    </location>
</feature>
<dbReference type="PANTHER" id="PTHR12526">
    <property type="entry name" value="GLYCOSYLTRANSFERASE"/>
    <property type="match status" value="1"/>
</dbReference>
<evidence type="ECO:0000256" key="1">
    <source>
        <dbReference type="ARBA" id="ARBA00022676"/>
    </source>
</evidence>
<evidence type="ECO:0000259" key="4">
    <source>
        <dbReference type="Pfam" id="PF13579"/>
    </source>
</evidence>
<reference evidence="5 6" key="1">
    <citation type="submission" date="2020-08" db="EMBL/GenBank/DDBJ databases">
        <authorList>
            <person name="Kim C.M."/>
        </authorList>
    </citation>
    <scope>NUCLEOTIDE SEQUENCE [LARGE SCALE GENOMIC DNA]</scope>
    <source>
        <strain evidence="5 6">UL070</strain>
    </source>
</reference>
<feature type="domain" description="Glycosyl transferase family 1" evidence="3">
    <location>
        <begin position="226"/>
        <end position="379"/>
    </location>
</feature>
<evidence type="ECO:0000256" key="2">
    <source>
        <dbReference type="ARBA" id="ARBA00022679"/>
    </source>
</evidence>
<protein>
    <submittedName>
        <fullName evidence="5">Glycosyltransferase family 4 protein</fullName>
    </submittedName>
</protein>
<dbReference type="PANTHER" id="PTHR12526:SF510">
    <property type="entry name" value="D-INOSITOL 3-PHOSPHATE GLYCOSYLTRANSFERASE"/>
    <property type="match status" value="1"/>
</dbReference>
<dbReference type="Proteomes" id="UP000542720">
    <property type="component" value="Unassembled WGS sequence"/>
</dbReference>
<keyword evidence="1" id="KW-0328">Glycosyltransferase</keyword>
<dbReference type="InterPro" id="IPR028098">
    <property type="entry name" value="Glyco_trans_4-like_N"/>
</dbReference>
<proteinExistence type="predicted"/>
<dbReference type="Gene3D" id="3.40.50.2000">
    <property type="entry name" value="Glycogen Phosphorylase B"/>
    <property type="match status" value="2"/>
</dbReference>
<evidence type="ECO:0000259" key="3">
    <source>
        <dbReference type="Pfam" id="PF00534"/>
    </source>
</evidence>
<dbReference type="Pfam" id="PF13579">
    <property type="entry name" value="Glyco_trans_4_4"/>
    <property type="match status" value="1"/>
</dbReference>
<comment type="caution">
    <text evidence="5">The sequence shown here is derived from an EMBL/GenBank/DDBJ whole genome shotgun (WGS) entry which is preliminary data.</text>
</comment>
<dbReference type="AlphaFoldDB" id="A0A7W4Q8N4"/>
<dbReference type="CDD" id="cd03801">
    <property type="entry name" value="GT4_PimA-like"/>
    <property type="match status" value="1"/>
</dbReference>
<keyword evidence="2 5" id="KW-0808">Transferase</keyword>
<dbReference type="GO" id="GO:0016757">
    <property type="term" value="F:glycosyltransferase activity"/>
    <property type="evidence" value="ECO:0007669"/>
    <property type="project" value="UniProtKB-KW"/>
</dbReference>
<dbReference type="Pfam" id="PF00534">
    <property type="entry name" value="Glycos_transf_1"/>
    <property type="match status" value="1"/>
</dbReference>
<accession>A0A7W4Q8N4</accession>
<dbReference type="InterPro" id="IPR001296">
    <property type="entry name" value="Glyco_trans_1"/>
</dbReference>
<organism evidence="5 6">
    <name type="scientific">Aquipseudomonas ullengensis</name>
    <dbReference type="NCBI Taxonomy" id="2759166"/>
    <lineage>
        <taxon>Bacteria</taxon>
        <taxon>Pseudomonadati</taxon>
        <taxon>Pseudomonadota</taxon>
        <taxon>Gammaproteobacteria</taxon>
        <taxon>Pseudomonadales</taxon>
        <taxon>Pseudomonadaceae</taxon>
        <taxon>Aquipseudomonas</taxon>
    </lineage>
</organism>
<gene>
    <name evidence="5" type="ORF">H3H51_00785</name>
</gene>